<dbReference type="GO" id="GO:0016020">
    <property type="term" value="C:membrane"/>
    <property type="evidence" value="ECO:0007669"/>
    <property type="project" value="TreeGrafter"/>
</dbReference>
<feature type="domain" description="GAT" evidence="6">
    <location>
        <begin position="140"/>
        <end position="228"/>
    </location>
</feature>
<feature type="region of interest" description="Disordered" evidence="4">
    <location>
        <begin position="308"/>
        <end position="328"/>
    </location>
</feature>
<dbReference type="GO" id="GO:0015031">
    <property type="term" value="P:protein transport"/>
    <property type="evidence" value="ECO:0007669"/>
    <property type="project" value="UniProtKB-KW"/>
</dbReference>
<evidence type="ECO:0000259" key="5">
    <source>
        <dbReference type="PROSITE" id="PS50179"/>
    </source>
</evidence>
<dbReference type="STRING" id="307972.A0A2G8L3T1"/>
<gene>
    <name evidence="7" type="ORF">BSL78_08132</name>
</gene>
<dbReference type="Pfam" id="PF00790">
    <property type="entry name" value="VHS"/>
    <property type="match status" value="1"/>
</dbReference>
<proteinExistence type="inferred from homology"/>
<dbReference type="InterPro" id="IPR008942">
    <property type="entry name" value="ENTH_VHS"/>
</dbReference>
<dbReference type="Gene3D" id="1.20.58.160">
    <property type="match status" value="1"/>
</dbReference>
<dbReference type="SUPFAM" id="SSF48464">
    <property type="entry name" value="ENTH/VHS domain"/>
    <property type="match status" value="1"/>
</dbReference>
<dbReference type="Proteomes" id="UP000230750">
    <property type="component" value="Unassembled WGS sequence"/>
</dbReference>
<evidence type="ECO:0000256" key="1">
    <source>
        <dbReference type="ARBA" id="ARBA00007708"/>
    </source>
</evidence>
<evidence type="ECO:0000259" key="6">
    <source>
        <dbReference type="PROSITE" id="PS50909"/>
    </source>
</evidence>
<dbReference type="PROSITE" id="PS50909">
    <property type="entry name" value="GAT"/>
    <property type="match status" value="1"/>
</dbReference>
<dbReference type="SUPFAM" id="SSF89009">
    <property type="entry name" value="GAT-like domain"/>
    <property type="match status" value="1"/>
</dbReference>
<evidence type="ECO:0000313" key="7">
    <source>
        <dbReference type="EMBL" id="PIK54923.1"/>
    </source>
</evidence>
<feature type="domain" description="VHS" evidence="5">
    <location>
        <begin position="17"/>
        <end position="95"/>
    </location>
</feature>
<keyword evidence="2" id="KW-0813">Transport</keyword>
<dbReference type="AlphaFoldDB" id="A0A2G8L3T1"/>
<dbReference type="OrthoDB" id="2018246at2759"/>
<evidence type="ECO:0000256" key="2">
    <source>
        <dbReference type="ARBA" id="ARBA00022448"/>
    </source>
</evidence>
<dbReference type="InterPro" id="IPR004152">
    <property type="entry name" value="GAT_dom"/>
</dbReference>
<dbReference type="InterPro" id="IPR002014">
    <property type="entry name" value="VHS_dom"/>
</dbReference>
<dbReference type="GO" id="GO:0035091">
    <property type="term" value="F:phosphatidylinositol binding"/>
    <property type="evidence" value="ECO:0007669"/>
    <property type="project" value="InterPro"/>
</dbReference>
<reference evidence="7 8" key="1">
    <citation type="journal article" date="2017" name="PLoS Biol.">
        <title>The sea cucumber genome provides insights into morphological evolution and visceral regeneration.</title>
        <authorList>
            <person name="Zhang X."/>
            <person name="Sun L."/>
            <person name="Yuan J."/>
            <person name="Sun Y."/>
            <person name="Gao Y."/>
            <person name="Zhang L."/>
            <person name="Li S."/>
            <person name="Dai H."/>
            <person name="Hamel J.F."/>
            <person name="Liu C."/>
            <person name="Yu Y."/>
            <person name="Liu S."/>
            <person name="Lin W."/>
            <person name="Guo K."/>
            <person name="Jin S."/>
            <person name="Xu P."/>
            <person name="Storey K.B."/>
            <person name="Huan P."/>
            <person name="Zhang T."/>
            <person name="Zhou Y."/>
            <person name="Zhang J."/>
            <person name="Lin C."/>
            <person name="Li X."/>
            <person name="Xing L."/>
            <person name="Huo D."/>
            <person name="Sun M."/>
            <person name="Wang L."/>
            <person name="Mercier A."/>
            <person name="Li F."/>
            <person name="Yang H."/>
            <person name="Xiang J."/>
        </authorList>
    </citation>
    <scope>NUCLEOTIDE SEQUENCE [LARGE SCALE GENOMIC DNA]</scope>
    <source>
        <strain evidence="7">Shaxun</strain>
        <tissue evidence="7">Muscle</tissue>
    </source>
</reference>
<dbReference type="SMART" id="SM00288">
    <property type="entry name" value="VHS"/>
    <property type="match status" value="1"/>
</dbReference>
<feature type="region of interest" description="Disordered" evidence="4">
    <location>
        <begin position="424"/>
        <end position="455"/>
    </location>
</feature>
<dbReference type="InterPro" id="IPR014645">
    <property type="entry name" value="TOM1"/>
</dbReference>
<dbReference type="PANTHER" id="PTHR13856">
    <property type="entry name" value="VHS DOMAIN CONTAINING PROTEIN FAMILY"/>
    <property type="match status" value="1"/>
</dbReference>
<dbReference type="GO" id="GO:0005768">
    <property type="term" value="C:endosome"/>
    <property type="evidence" value="ECO:0007669"/>
    <property type="project" value="TreeGrafter"/>
</dbReference>
<keyword evidence="8" id="KW-1185">Reference proteome</keyword>
<organism evidence="7 8">
    <name type="scientific">Stichopus japonicus</name>
    <name type="common">Sea cucumber</name>
    <dbReference type="NCBI Taxonomy" id="307972"/>
    <lineage>
        <taxon>Eukaryota</taxon>
        <taxon>Metazoa</taxon>
        <taxon>Echinodermata</taxon>
        <taxon>Eleutherozoa</taxon>
        <taxon>Echinozoa</taxon>
        <taxon>Holothuroidea</taxon>
        <taxon>Aspidochirotacea</taxon>
        <taxon>Aspidochirotida</taxon>
        <taxon>Stichopodidae</taxon>
        <taxon>Apostichopus</taxon>
    </lineage>
</organism>
<comment type="similarity">
    <text evidence="1">Belongs to the TOM1 family.</text>
</comment>
<dbReference type="Pfam" id="PF03127">
    <property type="entry name" value="GAT"/>
    <property type="match status" value="1"/>
</dbReference>
<dbReference type="PROSITE" id="PS50179">
    <property type="entry name" value="VHS"/>
    <property type="match status" value="1"/>
</dbReference>
<evidence type="ECO:0000256" key="3">
    <source>
        <dbReference type="ARBA" id="ARBA00022927"/>
    </source>
</evidence>
<dbReference type="PANTHER" id="PTHR13856:SF137">
    <property type="entry name" value="GH05942P"/>
    <property type="match status" value="1"/>
</dbReference>
<dbReference type="EMBL" id="MRZV01000229">
    <property type="protein sequence ID" value="PIK54923.1"/>
    <property type="molecule type" value="Genomic_DNA"/>
</dbReference>
<accession>A0A2G8L3T1</accession>
<feature type="compositionally biased region" description="Low complexity" evidence="4">
    <location>
        <begin position="234"/>
        <end position="256"/>
    </location>
</feature>
<protein>
    <submittedName>
        <fullName evidence="7">Putative TOM1-like protein 2-like isoform X1</fullName>
    </submittedName>
</protein>
<dbReference type="GO" id="GO:0043130">
    <property type="term" value="F:ubiquitin binding"/>
    <property type="evidence" value="ECO:0007669"/>
    <property type="project" value="InterPro"/>
</dbReference>
<evidence type="ECO:0000313" key="8">
    <source>
        <dbReference type="Proteomes" id="UP000230750"/>
    </source>
</evidence>
<feature type="region of interest" description="Disordered" evidence="4">
    <location>
        <begin position="112"/>
        <end position="137"/>
    </location>
</feature>
<sequence>MYFFGNGGTGNGGTNQVLETCVKNCDHRIHVLACKQDFIRELVKIIQPNVNPPTVVQEKILAMIQTWADAFKRQPDLHGVVKVYDELKQKGIEFPATDLDTFSPIITPIRSPVPPPAVQNSPPPPVPAPAPAPTQGGTQQHIAKLKRDLDMVNTNVKVMSEMLTELVPGQESPDDYQLLTELNQTCRTMQQRVMELLGQVTHEEIMGELLRINDDLNNLFVRYDRHERYRQTHSGSTPVSPSQPPVSAIQQPVVASQPPPPAAAPPPSAAETLIDFGEPATPSQPPPPLTQQLAGLDINSSNASSQLNQIPMASGDQPQPPSNDDFDMFAQSRQTSYQTRGGSTYQDNTEVDQSGTLADMVQTRMAPEQPKATGQGLDDVEAWLTASDLSKPADTLAAANINQSADGGISSTEFDKFLQERAKAADTLPERAPVPNNRSGRQLQMEESENTMFAL</sequence>
<feature type="compositionally biased region" description="Pro residues" evidence="4">
    <location>
        <begin position="257"/>
        <end position="268"/>
    </location>
</feature>
<evidence type="ECO:0000256" key="4">
    <source>
        <dbReference type="SAM" id="MobiDB-lite"/>
    </source>
</evidence>
<dbReference type="PIRSF" id="PIRSF036948">
    <property type="entry name" value="TOM1"/>
    <property type="match status" value="1"/>
</dbReference>
<dbReference type="CDD" id="cd14233">
    <property type="entry name" value="GAT_TOM1_like"/>
    <property type="match status" value="1"/>
</dbReference>
<dbReference type="Gene3D" id="1.25.40.90">
    <property type="match status" value="1"/>
</dbReference>
<feature type="region of interest" description="Disordered" evidence="4">
    <location>
        <begin position="230"/>
        <end position="294"/>
    </location>
</feature>
<comment type="caution">
    <text evidence="7">The sequence shown here is derived from an EMBL/GenBank/DDBJ whole genome shotgun (WGS) entry which is preliminary data.</text>
</comment>
<name>A0A2G8L3T1_STIJA</name>
<dbReference type="GO" id="GO:0007165">
    <property type="term" value="P:signal transduction"/>
    <property type="evidence" value="ECO:0007669"/>
    <property type="project" value="TreeGrafter"/>
</dbReference>
<keyword evidence="3" id="KW-0653">Protein transport</keyword>
<dbReference type="InterPro" id="IPR038425">
    <property type="entry name" value="GAT_sf"/>
</dbReference>
<feature type="compositionally biased region" description="Pro residues" evidence="4">
    <location>
        <begin position="112"/>
        <end position="132"/>
    </location>
</feature>
<dbReference type="GO" id="GO:0030276">
    <property type="term" value="F:clathrin binding"/>
    <property type="evidence" value="ECO:0007669"/>
    <property type="project" value="TreeGrafter"/>
</dbReference>